<feature type="transmembrane region" description="Helical" evidence="1">
    <location>
        <begin position="249"/>
        <end position="270"/>
    </location>
</feature>
<keyword evidence="1" id="KW-0812">Transmembrane</keyword>
<feature type="transmembrane region" description="Helical" evidence="1">
    <location>
        <begin position="346"/>
        <end position="363"/>
    </location>
</feature>
<dbReference type="Proteomes" id="UP001595896">
    <property type="component" value="Unassembled WGS sequence"/>
</dbReference>
<dbReference type="EMBL" id="JBHSGK010000020">
    <property type="protein sequence ID" value="MFC4737961.1"/>
    <property type="molecule type" value="Genomic_DNA"/>
</dbReference>
<accession>A0ABV9NYM1</accession>
<feature type="transmembrane region" description="Helical" evidence="1">
    <location>
        <begin position="21"/>
        <end position="41"/>
    </location>
</feature>
<gene>
    <name evidence="2" type="ORF">ACFO4L_15375</name>
</gene>
<proteinExistence type="predicted"/>
<keyword evidence="1" id="KW-0472">Membrane</keyword>
<evidence type="ECO:0000313" key="3">
    <source>
        <dbReference type="Proteomes" id="UP001595896"/>
    </source>
</evidence>
<name>A0ABV9NYM1_9BACI</name>
<evidence type="ECO:0000256" key="1">
    <source>
        <dbReference type="SAM" id="Phobius"/>
    </source>
</evidence>
<keyword evidence="3" id="KW-1185">Reference proteome</keyword>
<organism evidence="2 3">
    <name type="scientific">Bacillus daqingensis</name>
    <dbReference type="NCBI Taxonomy" id="872396"/>
    <lineage>
        <taxon>Bacteria</taxon>
        <taxon>Bacillati</taxon>
        <taxon>Bacillota</taxon>
        <taxon>Bacilli</taxon>
        <taxon>Bacillales</taxon>
        <taxon>Bacillaceae</taxon>
        <taxon>Bacillus</taxon>
    </lineage>
</organism>
<evidence type="ECO:0000313" key="2">
    <source>
        <dbReference type="EMBL" id="MFC4737961.1"/>
    </source>
</evidence>
<comment type="caution">
    <text evidence="2">The sequence shown here is derived from an EMBL/GenBank/DDBJ whole genome shotgun (WGS) entry which is preliminary data.</text>
</comment>
<sequence length="388" mass="43409">MSSNLKGKTHDLQETTRAITMYYVLTAILFLGGAGIVWAAYQTGSAAGLIVLGGTGLVLMLSSVLLVNKIRKLDQFIAYGIDEEKQEIWMSHEKSGSSEPLDAIQIPFSAIETVLLAPQLQAYTTGQGSTSKTIYTYIPVVLVVFQEAGQTRWMDISFRDDESANSWLAHAQHAGLSLFRTDESVNKLYRDPDAAELIQTDLYKEPFTFNGSVISYINRQRREDHAYLPEYTPEMETHSHHYVTFPWRLPHLFIGSTTLLLMVMLLDQWYVLMQPGSMAGDISLVGTIGATIVFGAFHILYGYRFERVKPITLLPIALLSAASYGTAVFLLSLLIVMMQPHDPRTLAPYAVLFFPLMLVTLFVRRQKPAHHHQAARVAKKSMRNTSSA</sequence>
<feature type="transmembrane region" description="Helical" evidence="1">
    <location>
        <begin position="282"/>
        <end position="301"/>
    </location>
</feature>
<feature type="transmembrane region" description="Helical" evidence="1">
    <location>
        <begin position="313"/>
        <end position="334"/>
    </location>
</feature>
<protein>
    <submittedName>
        <fullName evidence="2">Uncharacterized protein</fullName>
    </submittedName>
</protein>
<dbReference type="RefSeq" id="WP_377910550.1">
    <property type="nucleotide sequence ID" value="NZ_JBHSGK010000020.1"/>
</dbReference>
<reference evidence="3" key="1">
    <citation type="journal article" date="2019" name="Int. J. Syst. Evol. Microbiol.">
        <title>The Global Catalogue of Microorganisms (GCM) 10K type strain sequencing project: providing services to taxonomists for standard genome sequencing and annotation.</title>
        <authorList>
            <consortium name="The Broad Institute Genomics Platform"/>
            <consortium name="The Broad Institute Genome Sequencing Center for Infectious Disease"/>
            <person name="Wu L."/>
            <person name="Ma J."/>
        </authorList>
    </citation>
    <scope>NUCLEOTIDE SEQUENCE [LARGE SCALE GENOMIC DNA]</scope>
    <source>
        <strain evidence="3">JCM 12165</strain>
    </source>
</reference>
<keyword evidence="1" id="KW-1133">Transmembrane helix</keyword>
<feature type="transmembrane region" description="Helical" evidence="1">
    <location>
        <begin position="47"/>
        <end position="67"/>
    </location>
</feature>